<accession>H5UNK5</accession>
<dbReference type="OrthoDB" id="9804819at2"/>
<dbReference type="PANTHER" id="PTHR42711:SF17">
    <property type="entry name" value="ABC TRANSPORTER ATP-BINDING PROTEIN"/>
    <property type="match status" value="1"/>
</dbReference>
<dbReference type="GO" id="GO:0046677">
    <property type="term" value="P:response to antibiotic"/>
    <property type="evidence" value="ECO:0007669"/>
    <property type="project" value="UniProtKB-KW"/>
</dbReference>
<sequence>MTTSLLTGPAAVDLREVRKTFGTSDRTVVAVDGLDLRIDPGEVVAVLGPNGAGKTTTLDMVLGLTSPSSGTVRTFGQDPRASVAAGRVSAVLQSGGLLDDLTVGETVRLVASLYGSREIASRAHVGQVMDRAGITHLARRRVSKCSGGEQQRLRFALALLPEPDLLVLDEPTAGMDVSARQEFWAAMHADADGGRTVVFATHYLHEAEEFARRVVLVDGGRVVADGTTAELRARSSARTVSADLAPDTETDARATLHALSGVQAVQVSGVEPTGQRITVRCTDSDAVARALLHLGAHDLEIARASLDQTFLDLTHRATDATARDTTTDITPEMEPTR</sequence>
<dbReference type="InterPro" id="IPR003593">
    <property type="entry name" value="AAA+_ATPase"/>
</dbReference>
<evidence type="ECO:0000256" key="4">
    <source>
        <dbReference type="ARBA" id="ARBA00022840"/>
    </source>
</evidence>
<organism evidence="7 8">
    <name type="scientific">Mobilicoccus pelagius NBRC 104925</name>
    <dbReference type="NCBI Taxonomy" id="1089455"/>
    <lineage>
        <taxon>Bacteria</taxon>
        <taxon>Bacillati</taxon>
        <taxon>Actinomycetota</taxon>
        <taxon>Actinomycetes</taxon>
        <taxon>Micrococcales</taxon>
        <taxon>Dermatophilaceae</taxon>
        <taxon>Mobilicoccus</taxon>
    </lineage>
</organism>
<dbReference type="STRING" id="1089455.MOPEL_009_00030"/>
<dbReference type="InterPro" id="IPR017871">
    <property type="entry name" value="ABC_transporter-like_CS"/>
</dbReference>
<keyword evidence="3" id="KW-0547">Nucleotide-binding</keyword>
<dbReference type="PROSITE" id="PS00211">
    <property type="entry name" value="ABC_TRANSPORTER_1"/>
    <property type="match status" value="1"/>
</dbReference>
<dbReference type="GO" id="GO:0005524">
    <property type="term" value="F:ATP binding"/>
    <property type="evidence" value="ECO:0007669"/>
    <property type="project" value="UniProtKB-KW"/>
</dbReference>
<comment type="caution">
    <text evidence="7">The sequence shown here is derived from an EMBL/GenBank/DDBJ whole genome shotgun (WGS) entry which is preliminary data.</text>
</comment>
<name>H5UNK5_9MICO</name>
<evidence type="ECO:0000256" key="3">
    <source>
        <dbReference type="ARBA" id="ARBA00022741"/>
    </source>
</evidence>
<dbReference type="EMBL" id="BAFE01000009">
    <property type="protein sequence ID" value="GAB47313.1"/>
    <property type="molecule type" value="Genomic_DNA"/>
</dbReference>
<dbReference type="RefSeq" id="WP_009481211.1">
    <property type="nucleotide sequence ID" value="NZ_BAFE01000009.1"/>
</dbReference>
<keyword evidence="8" id="KW-1185">Reference proteome</keyword>
<dbReference type="AlphaFoldDB" id="H5UNK5"/>
<evidence type="ECO:0000313" key="8">
    <source>
        <dbReference type="Proteomes" id="UP000004367"/>
    </source>
</evidence>
<keyword evidence="4 7" id="KW-0067">ATP-binding</keyword>
<dbReference type="Pfam" id="PF00005">
    <property type="entry name" value="ABC_tran"/>
    <property type="match status" value="1"/>
</dbReference>
<dbReference type="SMART" id="SM00382">
    <property type="entry name" value="AAA"/>
    <property type="match status" value="1"/>
</dbReference>
<feature type="domain" description="ABC transporter" evidence="6">
    <location>
        <begin position="12"/>
        <end position="244"/>
    </location>
</feature>
<dbReference type="GO" id="GO:0016887">
    <property type="term" value="F:ATP hydrolysis activity"/>
    <property type="evidence" value="ECO:0007669"/>
    <property type="project" value="InterPro"/>
</dbReference>
<dbReference type="InterPro" id="IPR050763">
    <property type="entry name" value="ABC_transporter_ATP-binding"/>
</dbReference>
<keyword evidence="2" id="KW-0813">Transport</keyword>
<dbReference type="PANTHER" id="PTHR42711">
    <property type="entry name" value="ABC TRANSPORTER ATP-BINDING PROTEIN"/>
    <property type="match status" value="1"/>
</dbReference>
<evidence type="ECO:0000256" key="1">
    <source>
        <dbReference type="ARBA" id="ARBA00004202"/>
    </source>
</evidence>
<dbReference type="Proteomes" id="UP000004367">
    <property type="component" value="Unassembled WGS sequence"/>
</dbReference>
<dbReference type="SUPFAM" id="SSF52540">
    <property type="entry name" value="P-loop containing nucleoside triphosphate hydrolases"/>
    <property type="match status" value="1"/>
</dbReference>
<dbReference type="eggNOG" id="COG1131">
    <property type="taxonomic scope" value="Bacteria"/>
</dbReference>
<gene>
    <name evidence="7" type="ORF">MOPEL_009_00030</name>
</gene>
<proteinExistence type="predicted"/>
<comment type="subcellular location">
    <subcellularLocation>
        <location evidence="1">Cell membrane</location>
        <topology evidence="1">Peripheral membrane protein</topology>
    </subcellularLocation>
</comment>
<dbReference type="InterPro" id="IPR027417">
    <property type="entry name" value="P-loop_NTPase"/>
</dbReference>
<protein>
    <submittedName>
        <fullName evidence="7">Putative ABC transporter ATP-binding protein</fullName>
    </submittedName>
</protein>
<evidence type="ECO:0000313" key="7">
    <source>
        <dbReference type="EMBL" id="GAB47313.1"/>
    </source>
</evidence>
<dbReference type="CDD" id="cd03230">
    <property type="entry name" value="ABC_DR_subfamily_A"/>
    <property type="match status" value="1"/>
</dbReference>
<evidence type="ECO:0000256" key="2">
    <source>
        <dbReference type="ARBA" id="ARBA00022448"/>
    </source>
</evidence>
<dbReference type="GO" id="GO:0005886">
    <property type="term" value="C:plasma membrane"/>
    <property type="evidence" value="ECO:0007669"/>
    <property type="project" value="UniProtKB-SubCell"/>
</dbReference>
<dbReference type="PROSITE" id="PS50893">
    <property type="entry name" value="ABC_TRANSPORTER_2"/>
    <property type="match status" value="1"/>
</dbReference>
<keyword evidence="5" id="KW-0046">Antibiotic resistance</keyword>
<reference evidence="7 8" key="1">
    <citation type="submission" date="2012-02" db="EMBL/GenBank/DDBJ databases">
        <title>Whole genome shotgun sequence of Mobilicoccus pelagius NBRC 104925.</title>
        <authorList>
            <person name="Yoshida Y."/>
            <person name="Hosoyama A."/>
            <person name="Tsuchikane K."/>
            <person name="Katsumata H."/>
            <person name="Yamazaki S."/>
            <person name="Fujita N."/>
        </authorList>
    </citation>
    <scope>NUCLEOTIDE SEQUENCE [LARGE SCALE GENOMIC DNA]</scope>
    <source>
        <strain evidence="7 8">NBRC 104925</strain>
    </source>
</reference>
<dbReference type="InterPro" id="IPR003439">
    <property type="entry name" value="ABC_transporter-like_ATP-bd"/>
</dbReference>
<evidence type="ECO:0000259" key="6">
    <source>
        <dbReference type="PROSITE" id="PS50893"/>
    </source>
</evidence>
<dbReference type="Gene3D" id="3.40.50.300">
    <property type="entry name" value="P-loop containing nucleotide triphosphate hydrolases"/>
    <property type="match status" value="1"/>
</dbReference>
<evidence type="ECO:0000256" key="5">
    <source>
        <dbReference type="ARBA" id="ARBA00023251"/>
    </source>
</evidence>